<accession>A0A367CEY9</accession>
<name>A0A367CEY9_9ENTE</name>
<evidence type="ECO:0000313" key="1">
    <source>
        <dbReference type="EMBL" id="RCA11018.1"/>
    </source>
</evidence>
<dbReference type="InterPro" id="IPR009660">
    <property type="entry name" value="Phage_A500_Gp15"/>
</dbReference>
<sequence>MRLNDPLVTSIEFDGTELPIDLTFDNVLDVFDILEDVDLFPEEKVNMCLELLISDFEKIFRGSTEQQFLLFNHILENYISVGSSETVEADRLGNPMPNAVKEKNTISLVHDAKYIYASFRQIGINLFEEQGRMMWEEFQALLESLPDDTILARIIQIRTWEPSKGESTKEKERMRKLQQKYALPNFEVGEDDG</sequence>
<evidence type="ECO:0008006" key="3">
    <source>
        <dbReference type="Google" id="ProtNLM"/>
    </source>
</evidence>
<dbReference type="Proteomes" id="UP000252797">
    <property type="component" value="Unassembled WGS sequence"/>
</dbReference>
<organism evidence="1 2">
    <name type="scientific">Enterococcus durans</name>
    <dbReference type="NCBI Taxonomy" id="53345"/>
    <lineage>
        <taxon>Bacteria</taxon>
        <taxon>Bacillati</taxon>
        <taxon>Bacillota</taxon>
        <taxon>Bacilli</taxon>
        <taxon>Lactobacillales</taxon>
        <taxon>Enterococcaceae</taxon>
        <taxon>Enterococcus</taxon>
    </lineage>
</organism>
<reference evidence="1 2" key="1">
    <citation type="submission" date="2015-06" db="EMBL/GenBank/DDBJ databases">
        <title>The Genome Sequence of Enterococcus durans 4EA1.</title>
        <authorList>
            <consortium name="The Broad Institute Genomics Platform"/>
            <consortium name="The Broad Institute Genome Sequencing Center for Infectious Disease"/>
            <person name="Earl A.M."/>
            <person name="Van Tyne D."/>
            <person name="Lebreton F."/>
            <person name="Saavedra J.T."/>
            <person name="Gilmore M.S."/>
            <person name="Manson Mcguire A."/>
            <person name="Clock S."/>
            <person name="Crupain M."/>
            <person name="Rangan U."/>
            <person name="Young S."/>
            <person name="Abouelleil A."/>
            <person name="Cao P."/>
            <person name="Chapman S.B."/>
            <person name="Griggs A."/>
            <person name="Priest M."/>
            <person name="Shea T."/>
            <person name="Wortman J."/>
            <person name="Nusbaum C."/>
            <person name="Birren B."/>
        </authorList>
    </citation>
    <scope>NUCLEOTIDE SEQUENCE [LARGE SCALE GENOMIC DNA]</scope>
    <source>
        <strain evidence="1 2">4EA1</strain>
    </source>
</reference>
<dbReference type="Pfam" id="PF06854">
    <property type="entry name" value="Phage_Gp15"/>
    <property type="match status" value="1"/>
</dbReference>
<proteinExistence type="predicted"/>
<dbReference type="RefSeq" id="WP_113845850.1">
    <property type="nucleotide sequence ID" value="NZ_JAANZI010000006.1"/>
</dbReference>
<dbReference type="EMBL" id="LEPB01000004">
    <property type="protein sequence ID" value="RCA11018.1"/>
    <property type="molecule type" value="Genomic_DNA"/>
</dbReference>
<comment type="caution">
    <text evidence="1">The sequence shown here is derived from an EMBL/GenBank/DDBJ whole genome shotgun (WGS) entry which is preliminary data.</text>
</comment>
<dbReference type="AlphaFoldDB" id="A0A367CEY9"/>
<gene>
    <name evidence="1" type="ORF">EA71_01773</name>
</gene>
<protein>
    <recommendedName>
        <fullName evidence="3">Bacteriophage Gp15 protein</fullName>
    </recommendedName>
</protein>
<evidence type="ECO:0000313" key="2">
    <source>
        <dbReference type="Proteomes" id="UP000252797"/>
    </source>
</evidence>